<comment type="caution">
    <text evidence="3">The sequence shown here is derived from an EMBL/GenBank/DDBJ whole genome shotgun (WGS) entry which is preliminary data.</text>
</comment>
<keyword evidence="4" id="KW-1185">Reference proteome</keyword>
<dbReference type="Pfam" id="PF00578">
    <property type="entry name" value="AhpC-TSA"/>
    <property type="match status" value="1"/>
</dbReference>
<dbReference type="PROSITE" id="PS51257">
    <property type="entry name" value="PROKAR_LIPOPROTEIN"/>
    <property type="match status" value="1"/>
</dbReference>
<evidence type="ECO:0000313" key="4">
    <source>
        <dbReference type="Proteomes" id="UP000295706"/>
    </source>
</evidence>
<feature type="domain" description="Thioredoxin" evidence="2">
    <location>
        <begin position="250"/>
        <end position="413"/>
    </location>
</feature>
<dbReference type="GO" id="GO:0016209">
    <property type="term" value="F:antioxidant activity"/>
    <property type="evidence" value="ECO:0007669"/>
    <property type="project" value="InterPro"/>
</dbReference>
<name>A0A4R4KL64_9BACT</name>
<evidence type="ECO:0000256" key="1">
    <source>
        <dbReference type="SAM" id="SignalP"/>
    </source>
</evidence>
<dbReference type="PROSITE" id="PS51352">
    <property type="entry name" value="THIOREDOXIN_2"/>
    <property type="match status" value="1"/>
</dbReference>
<dbReference type="SUPFAM" id="SSF52833">
    <property type="entry name" value="Thioredoxin-like"/>
    <property type="match status" value="1"/>
</dbReference>
<proteinExistence type="predicted"/>
<feature type="signal peptide" evidence="1">
    <location>
        <begin position="1"/>
        <end position="18"/>
    </location>
</feature>
<dbReference type="PANTHER" id="PTHR42852">
    <property type="entry name" value="THIOL:DISULFIDE INTERCHANGE PROTEIN DSBE"/>
    <property type="match status" value="1"/>
</dbReference>
<keyword evidence="1" id="KW-0732">Signal</keyword>
<dbReference type="GO" id="GO:0016491">
    <property type="term" value="F:oxidoreductase activity"/>
    <property type="evidence" value="ECO:0007669"/>
    <property type="project" value="InterPro"/>
</dbReference>
<dbReference type="OrthoDB" id="616241at2"/>
<evidence type="ECO:0000313" key="3">
    <source>
        <dbReference type="EMBL" id="TDB68978.1"/>
    </source>
</evidence>
<dbReference type="Gene3D" id="3.40.30.10">
    <property type="entry name" value="Glutaredoxin"/>
    <property type="match status" value="1"/>
</dbReference>
<dbReference type="InterPro" id="IPR050553">
    <property type="entry name" value="Thioredoxin_ResA/DsbE_sf"/>
</dbReference>
<gene>
    <name evidence="3" type="ORF">EZE20_01165</name>
</gene>
<dbReference type="InterPro" id="IPR013766">
    <property type="entry name" value="Thioredoxin_domain"/>
</dbReference>
<dbReference type="PANTHER" id="PTHR42852:SF13">
    <property type="entry name" value="PROTEIN DIPZ"/>
    <property type="match status" value="1"/>
</dbReference>
<dbReference type="EMBL" id="SMJU01000001">
    <property type="protein sequence ID" value="TDB68978.1"/>
    <property type="molecule type" value="Genomic_DNA"/>
</dbReference>
<accession>A0A4R4KL64</accession>
<evidence type="ECO:0000259" key="2">
    <source>
        <dbReference type="PROSITE" id="PS51352"/>
    </source>
</evidence>
<protein>
    <submittedName>
        <fullName evidence="3">TlpA family protein disulfide reductase</fullName>
    </submittedName>
</protein>
<dbReference type="CDD" id="cd02966">
    <property type="entry name" value="TlpA_like_family"/>
    <property type="match status" value="1"/>
</dbReference>
<dbReference type="RefSeq" id="WP_132113616.1">
    <property type="nucleotide sequence ID" value="NZ_SMJU01000001.1"/>
</dbReference>
<reference evidence="3 4" key="1">
    <citation type="submission" date="2019-02" db="EMBL/GenBank/DDBJ databases">
        <title>Arundinibacter roseus gen. nov., sp. nov., a new member of the family Cytophagaceae.</title>
        <authorList>
            <person name="Szuroczki S."/>
            <person name="Khayer B."/>
            <person name="Sproer C."/>
            <person name="Toumi M."/>
            <person name="Szabo A."/>
            <person name="Felfoldi T."/>
            <person name="Schumann P."/>
            <person name="Toth E."/>
        </authorList>
    </citation>
    <scope>NUCLEOTIDE SEQUENCE [LARGE SCALE GENOMIC DNA]</scope>
    <source>
        <strain evidence="3 4">DMA-k-7a</strain>
    </source>
</reference>
<dbReference type="AlphaFoldDB" id="A0A4R4KL64"/>
<sequence>MKHLSRWLLVIFSTSFVACTSSQSPELKTGIWRATLLREAHTLPFLLDIQPNSDGKTYTAFALNGSERLKLDTAYIANDSLHIPMELFDSELIGKIDGDQIKGVWRRYRVGQFAGELPFEASFGEEYRFFKPDPAAKTPSVNGKWAVTFQGETGKDSAVAVGIFDQQGATVTGTFLTPTGDYRYLAGDVRGDSLYLSCFDGSHIFLFKAKIQADGSLKGGFWAGTTWYENWTAQRNDNATLPDANSLTYLKPGYETLDFSFPDASGKQVSLQDPAYKNKVVVVQIMGSWCPNCMDETNFLSPWYKKNRERGVEIIGLAFERSDKLEVSAPKMKRMAERYQVEYPILLAGLSDKDSAARALPMLNHVMSFPTTLIVDKKGKVRSIHTGFSGPGTGKYYDDFVEDFNRLIDKLVSE</sequence>
<dbReference type="InterPro" id="IPR036249">
    <property type="entry name" value="Thioredoxin-like_sf"/>
</dbReference>
<organism evidence="3 4">
    <name type="scientific">Arundinibacter roseus</name>
    <dbReference type="NCBI Taxonomy" id="2070510"/>
    <lineage>
        <taxon>Bacteria</taxon>
        <taxon>Pseudomonadati</taxon>
        <taxon>Bacteroidota</taxon>
        <taxon>Cytophagia</taxon>
        <taxon>Cytophagales</taxon>
        <taxon>Spirosomataceae</taxon>
        <taxon>Arundinibacter</taxon>
    </lineage>
</organism>
<feature type="chain" id="PRO_5020488882" evidence="1">
    <location>
        <begin position="19"/>
        <end position="414"/>
    </location>
</feature>
<dbReference type="Proteomes" id="UP000295706">
    <property type="component" value="Unassembled WGS sequence"/>
</dbReference>
<dbReference type="InterPro" id="IPR000866">
    <property type="entry name" value="AhpC/TSA"/>
</dbReference>